<evidence type="ECO:0000313" key="2">
    <source>
        <dbReference type="Proteomes" id="UP000252419"/>
    </source>
</evidence>
<reference evidence="1 2" key="1">
    <citation type="submission" date="2014-07" db="EMBL/GenBank/DDBJ databases">
        <title>Draft genome sequence of Thalassospira xianhensis P-4 (MCCC 1A02616).</title>
        <authorList>
            <person name="Lai Q."/>
            <person name="Shao Z."/>
        </authorList>
    </citation>
    <scope>NUCLEOTIDE SEQUENCE [LARGE SCALE GENOMIC DNA]</scope>
    <source>
        <strain evidence="1 2">MCCC 1A02616</strain>
    </source>
</reference>
<gene>
    <name evidence="1" type="ORF">TH5_00015</name>
</gene>
<keyword evidence="2" id="KW-1185">Reference proteome</keyword>
<accession>A0A367UHN0</accession>
<dbReference type="RefSeq" id="WP_114119961.1">
    <property type="nucleotide sequence ID" value="NZ_JPWA01000001.1"/>
</dbReference>
<sequence length="266" mass="30372">MSLNIEYGFKFRAADFPKVFGQVQDWRPEATRIGEKLLYSLMAAELFWRVDLRRAGVPLVRDEDEESIFDGVSRCFMMSGIDQRWSAYNFTCNIAIIPHQGEFYGVLRGVAAHHYKQSWFESSQCVDFSFDESYGPDVPMGISEADWQSRKRTWLEISKNAGSDLWSKMSVTAECFNTGDVPLLFPSWTKIEQHAPSEEERALKMREFTRVSTAKIVPTGLTGPEKLDYIQNNIIRPVTHQDILRSPSEIAPVNPLSTAATRYRPG</sequence>
<evidence type="ECO:0000313" key="1">
    <source>
        <dbReference type="EMBL" id="RCK07511.1"/>
    </source>
</evidence>
<comment type="caution">
    <text evidence="1">The sequence shown here is derived from an EMBL/GenBank/DDBJ whole genome shotgun (WGS) entry which is preliminary data.</text>
</comment>
<dbReference type="EMBL" id="JPWA01000001">
    <property type="protein sequence ID" value="RCK07511.1"/>
    <property type="molecule type" value="Genomic_DNA"/>
</dbReference>
<protein>
    <submittedName>
        <fullName evidence="1">Uncharacterized protein</fullName>
    </submittedName>
</protein>
<dbReference type="AlphaFoldDB" id="A0A367UHN0"/>
<proteinExistence type="predicted"/>
<name>A0A367UHN0_9PROT</name>
<dbReference type="Proteomes" id="UP000252419">
    <property type="component" value="Unassembled WGS sequence"/>
</dbReference>
<organism evidence="1 2">
    <name type="scientific">Thalassospira xianhensis MCCC 1A02616</name>
    <dbReference type="NCBI Taxonomy" id="1177929"/>
    <lineage>
        <taxon>Bacteria</taxon>
        <taxon>Pseudomonadati</taxon>
        <taxon>Pseudomonadota</taxon>
        <taxon>Alphaproteobacteria</taxon>
        <taxon>Rhodospirillales</taxon>
        <taxon>Thalassospiraceae</taxon>
        <taxon>Thalassospira</taxon>
    </lineage>
</organism>